<reference evidence="1" key="1">
    <citation type="submission" date="2020-09" db="EMBL/GenBank/DDBJ databases">
        <authorList>
            <person name="Kikuchi T."/>
        </authorList>
    </citation>
    <scope>NUCLEOTIDE SEQUENCE</scope>
    <source>
        <strain evidence="1">SH1</strain>
    </source>
</reference>
<dbReference type="EMBL" id="CAJFCW020000003">
    <property type="protein sequence ID" value="CAG9108235.1"/>
    <property type="molecule type" value="Genomic_DNA"/>
</dbReference>
<dbReference type="AlphaFoldDB" id="A0A811KNA5"/>
<accession>A0A811KNA5</accession>
<dbReference type="Proteomes" id="UP000783686">
    <property type="component" value="Unassembled WGS sequence"/>
</dbReference>
<comment type="caution">
    <text evidence="1">The sequence shown here is derived from an EMBL/GenBank/DDBJ whole genome shotgun (WGS) entry which is preliminary data.</text>
</comment>
<keyword evidence="2" id="KW-1185">Reference proteome</keyword>
<dbReference type="Proteomes" id="UP000614601">
    <property type="component" value="Unassembled WGS sequence"/>
</dbReference>
<organism evidence="1 2">
    <name type="scientific">Bursaphelenchus okinawaensis</name>
    <dbReference type="NCBI Taxonomy" id="465554"/>
    <lineage>
        <taxon>Eukaryota</taxon>
        <taxon>Metazoa</taxon>
        <taxon>Ecdysozoa</taxon>
        <taxon>Nematoda</taxon>
        <taxon>Chromadorea</taxon>
        <taxon>Rhabditida</taxon>
        <taxon>Tylenchina</taxon>
        <taxon>Tylenchomorpha</taxon>
        <taxon>Aphelenchoidea</taxon>
        <taxon>Aphelenchoididae</taxon>
        <taxon>Bursaphelenchus</taxon>
    </lineage>
</organism>
<protein>
    <recommendedName>
        <fullName evidence="3">F-box domain-containing protein</fullName>
    </recommendedName>
</protein>
<gene>
    <name evidence="1" type="ORF">BOKJ2_LOCUS7201</name>
</gene>
<evidence type="ECO:0000313" key="1">
    <source>
        <dbReference type="EMBL" id="CAD5217665.1"/>
    </source>
</evidence>
<sequence>MDTWLGRLPQELWRIIFEHIQDIDRVANAASIHKSFYKWINRDFKAMCYRNGIYRFKGETWATAFSLIKYRSFELRGQYGFNCSRTGKAVFMQHFTQKVRKIMMINDGARLIVDFYDEEHNNMTVYFKHRYMPLVARLPETLYIKDMVTDQVFELCNVPRAFFTHCFFEEAGLIYIKNKAKDTDGYMKIRFYDLKTRQKVYERIYYQDKDNWCIFSNYAIYNTRTTEYVVYNSKKKRFSSRFISCQHPEYYKKILTNERCFFTNLRGDDGHRCIDCCLSHYEPFAIFFDYTRDKLRLTKIKKRESVMGEQHNCSICQVFGRTSEINM</sequence>
<dbReference type="EMBL" id="CAJFDH010000003">
    <property type="protein sequence ID" value="CAD5217665.1"/>
    <property type="molecule type" value="Genomic_DNA"/>
</dbReference>
<proteinExistence type="predicted"/>
<evidence type="ECO:0000313" key="2">
    <source>
        <dbReference type="Proteomes" id="UP000614601"/>
    </source>
</evidence>
<name>A0A811KNA5_9BILA</name>
<evidence type="ECO:0008006" key="3">
    <source>
        <dbReference type="Google" id="ProtNLM"/>
    </source>
</evidence>